<evidence type="ECO:0000256" key="13">
    <source>
        <dbReference type="SAM" id="MobiDB-lite"/>
    </source>
</evidence>
<dbReference type="InterPro" id="IPR002942">
    <property type="entry name" value="S4_RNA-bd"/>
</dbReference>
<dbReference type="InterPro" id="IPR006225">
    <property type="entry name" value="PsdUridine_synth_RluC/D"/>
</dbReference>
<dbReference type="NCBIfam" id="TIGR00005">
    <property type="entry name" value="rluA_subfam"/>
    <property type="match status" value="1"/>
</dbReference>
<dbReference type="InterPro" id="IPR020103">
    <property type="entry name" value="PsdUridine_synth_cat_dom_sf"/>
</dbReference>
<comment type="catalytic activity">
    <reaction evidence="1">
        <text>uridine(955/2504/2580) in 23S rRNA = pseudouridine(955/2504/2580) in 23S rRNA</text>
        <dbReference type="Rhea" id="RHEA:42528"/>
        <dbReference type="Rhea" id="RHEA-COMP:10099"/>
        <dbReference type="Rhea" id="RHEA-COMP:10100"/>
        <dbReference type="ChEBI" id="CHEBI:65314"/>
        <dbReference type="ChEBI" id="CHEBI:65315"/>
        <dbReference type="EC" id="5.4.99.24"/>
    </reaction>
</comment>
<protein>
    <recommendedName>
        <fullName evidence="5">Ribosomal large subunit pseudouridine synthase C</fullName>
        <ecNumber evidence="4">5.4.99.24</ecNumber>
    </recommendedName>
    <alternativeName>
        <fullName evidence="9">23S rRNA pseudouridine(955/2504/2580) synthase</fullName>
    </alternativeName>
    <alternativeName>
        <fullName evidence="10">rRNA pseudouridylate synthase C</fullName>
    </alternativeName>
    <alternativeName>
        <fullName evidence="11">rRNA-uridine isomerase C</fullName>
    </alternativeName>
</protein>
<comment type="similarity">
    <text evidence="3">Belongs to the pseudouridine synthase RluA family.</text>
</comment>
<evidence type="ECO:0000313" key="16">
    <source>
        <dbReference type="Proteomes" id="UP001165524"/>
    </source>
</evidence>
<evidence type="ECO:0000256" key="7">
    <source>
        <dbReference type="ARBA" id="ARBA00022884"/>
    </source>
</evidence>
<dbReference type="SMART" id="SM00363">
    <property type="entry name" value="S4"/>
    <property type="match status" value="1"/>
</dbReference>
<dbReference type="EC" id="5.4.99.24" evidence="4"/>
<dbReference type="EMBL" id="JALKII010000001">
    <property type="protein sequence ID" value="MCK0536210.1"/>
    <property type="molecule type" value="Genomic_DNA"/>
</dbReference>
<dbReference type="InterPro" id="IPR036986">
    <property type="entry name" value="S4_RNA-bd_sf"/>
</dbReference>
<evidence type="ECO:0000256" key="12">
    <source>
        <dbReference type="PROSITE-ProRule" id="PRU00182"/>
    </source>
</evidence>
<evidence type="ECO:0000256" key="11">
    <source>
        <dbReference type="ARBA" id="ARBA00033053"/>
    </source>
</evidence>
<dbReference type="InterPro" id="IPR050188">
    <property type="entry name" value="RluA_PseudoU_synthase"/>
</dbReference>
<dbReference type="PROSITE" id="PS01129">
    <property type="entry name" value="PSI_RLU"/>
    <property type="match status" value="1"/>
</dbReference>
<dbReference type="InterPro" id="IPR006224">
    <property type="entry name" value="PsdUridine_synth_RluA-like_CS"/>
</dbReference>
<proteinExistence type="inferred from homology"/>
<dbReference type="CDD" id="cd00165">
    <property type="entry name" value="S4"/>
    <property type="match status" value="1"/>
</dbReference>
<name>A0ABT0E313_9GAMM</name>
<evidence type="ECO:0000256" key="10">
    <source>
        <dbReference type="ARBA" id="ARBA00031975"/>
    </source>
</evidence>
<dbReference type="Gene3D" id="3.10.290.10">
    <property type="entry name" value="RNA-binding S4 domain"/>
    <property type="match status" value="1"/>
</dbReference>
<evidence type="ECO:0000256" key="5">
    <source>
        <dbReference type="ARBA" id="ARBA00017128"/>
    </source>
</evidence>
<dbReference type="PANTHER" id="PTHR21600:SF92">
    <property type="entry name" value="RIBOSOMAL LARGE SUBUNIT PSEUDOURIDINE SYNTHASE C"/>
    <property type="match status" value="1"/>
</dbReference>
<keyword evidence="16" id="KW-1185">Reference proteome</keyword>
<evidence type="ECO:0000256" key="4">
    <source>
        <dbReference type="ARBA" id="ARBA00012785"/>
    </source>
</evidence>
<evidence type="ECO:0000256" key="9">
    <source>
        <dbReference type="ARBA" id="ARBA00030705"/>
    </source>
</evidence>
<dbReference type="Gene3D" id="3.30.2350.10">
    <property type="entry name" value="Pseudouridine synthase"/>
    <property type="match status" value="1"/>
</dbReference>
<dbReference type="Proteomes" id="UP001165524">
    <property type="component" value="Unassembled WGS sequence"/>
</dbReference>
<evidence type="ECO:0000259" key="14">
    <source>
        <dbReference type="SMART" id="SM00363"/>
    </source>
</evidence>
<dbReference type="SUPFAM" id="SSF55174">
    <property type="entry name" value="Alpha-L RNA-binding motif"/>
    <property type="match status" value="1"/>
</dbReference>
<dbReference type="CDD" id="cd02869">
    <property type="entry name" value="PseudoU_synth_RluA_like"/>
    <property type="match status" value="1"/>
</dbReference>
<feature type="compositionally biased region" description="Low complexity" evidence="13">
    <location>
        <begin position="328"/>
        <end position="339"/>
    </location>
</feature>
<keyword evidence="6" id="KW-0698">rRNA processing</keyword>
<comment type="caution">
    <text evidence="15">The sequence shown here is derived from an EMBL/GenBank/DDBJ whole genome shotgun (WGS) entry which is preliminary data.</text>
</comment>
<feature type="compositionally biased region" description="Gly residues" evidence="13">
    <location>
        <begin position="393"/>
        <end position="405"/>
    </location>
</feature>
<dbReference type="Pfam" id="PF00849">
    <property type="entry name" value="PseudoU_synth_2"/>
    <property type="match status" value="1"/>
</dbReference>
<evidence type="ECO:0000256" key="1">
    <source>
        <dbReference type="ARBA" id="ARBA00000381"/>
    </source>
</evidence>
<dbReference type="SUPFAM" id="SSF55120">
    <property type="entry name" value="Pseudouridine synthase"/>
    <property type="match status" value="1"/>
</dbReference>
<keyword evidence="7 12" id="KW-0694">RNA-binding</keyword>
<feature type="domain" description="RNA-binding S4" evidence="14">
    <location>
        <begin position="26"/>
        <end position="85"/>
    </location>
</feature>
<evidence type="ECO:0000256" key="2">
    <source>
        <dbReference type="ARBA" id="ARBA00002876"/>
    </source>
</evidence>
<evidence type="ECO:0000313" key="15">
    <source>
        <dbReference type="EMBL" id="MCK0536210.1"/>
    </source>
</evidence>
<dbReference type="PANTHER" id="PTHR21600">
    <property type="entry name" value="MITOCHONDRIAL RNA PSEUDOURIDINE SYNTHASE"/>
    <property type="match status" value="1"/>
</dbReference>
<reference evidence="15" key="1">
    <citation type="submission" date="2022-04" db="EMBL/GenBank/DDBJ databases">
        <title>Alcanivorax sp. CY1518 draft genome sequence.</title>
        <authorList>
            <person name="Zhao G."/>
            <person name="An M."/>
        </authorList>
    </citation>
    <scope>NUCLEOTIDE SEQUENCE</scope>
    <source>
        <strain evidence="15">CY1518</strain>
    </source>
</reference>
<accession>A0ABT0E313</accession>
<keyword evidence="8" id="KW-0413">Isomerase</keyword>
<feature type="region of interest" description="Disordered" evidence="13">
    <location>
        <begin position="328"/>
        <end position="415"/>
    </location>
</feature>
<comment type="function">
    <text evidence="2">Responsible for synthesis of pseudouridine from uracil at positions 955, 2504 and 2580 in 23S ribosomal RNA.</text>
</comment>
<gene>
    <name evidence="15" type="ORF">MU846_00615</name>
</gene>
<evidence type="ECO:0000256" key="8">
    <source>
        <dbReference type="ARBA" id="ARBA00023235"/>
    </source>
</evidence>
<dbReference type="Pfam" id="PF01479">
    <property type="entry name" value="S4"/>
    <property type="match status" value="1"/>
</dbReference>
<evidence type="ECO:0000256" key="3">
    <source>
        <dbReference type="ARBA" id="ARBA00010876"/>
    </source>
</evidence>
<evidence type="ECO:0000256" key="6">
    <source>
        <dbReference type="ARBA" id="ARBA00022552"/>
    </source>
</evidence>
<sequence length="415" mass="44752">MPETPASMPALPAVSHVQIDAERAGQRLDNFLIATLKGVPRSRIYRIIRDGQVRVNGRRAKQTQRLEAGDEVRIPPVRVATSDAQPPPVGQALAERLERSLIHEDEWLCVYNKPAGLAVHGGSGISLGLIETLRLLRPTEATSLELVHRLDRDTSGAIMVARQRSFLRRVQRLMQAGGIEKRYWLLCRGFSGTQKTIEAPLLKQSYGNERVVRVSQEGKASRTDFRLLERFGDVALVEATLGTGRTHQIRVHARFGGFPLLGDDKYGEPAVNQAWSEQVGSTRMFLHARSLVLRHPETGEQLVLEAPLDEAFDQALGHLRGATGAAMTLPAAASQAPRSSARDSRPRDSSAPAPGRAKGGAKKATAQPAPAARRVPAGSSPRPATASRRGAGAPAGRGTKGGAARGAGRRNRTRG</sequence>
<feature type="compositionally biased region" description="Low complexity" evidence="13">
    <location>
        <begin position="349"/>
        <end position="392"/>
    </location>
</feature>
<dbReference type="PROSITE" id="PS50889">
    <property type="entry name" value="S4"/>
    <property type="match status" value="1"/>
</dbReference>
<dbReference type="InterPro" id="IPR006145">
    <property type="entry name" value="PsdUridine_synth_RsuA/RluA"/>
</dbReference>
<organism evidence="15 16">
    <name type="scientific">Alcanivorax quisquiliarum</name>
    <dbReference type="NCBI Taxonomy" id="2933565"/>
    <lineage>
        <taxon>Bacteria</taxon>
        <taxon>Pseudomonadati</taxon>
        <taxon>Pseudomonadota</taxon>
        <taxon>Gammaproteobacteria</taxon>
        <taxon>Oceanospirillales</taxon>
        <taxon>Alcanivoracaceae</taxon>
        <taxon>Alcanivorax</taxon>
    </lineage>
</organism>
<dbReference type="RefSeq" id="WP_246947212.1">
    <property type="nucleotide sequence ID" value="NZ_JALKII010000001.1"/>
</dbReference>